<comment type="caution">
    <text evidence="1">The sequence shown here is derived from an EMBL/GenBank/DDBJ whole genome shotgun (WGS) entry which is preliminary data.</text>
</comment>
<evidence type="ECO:0000313" key="2">
    <source>
        <dbReference type="Proteomes" id="UP001501218"/>
    </source>
</evidence>
<reference evidence="1 2" key="1">
    <citation type="journal article" date="2019" name="Int. J. Syst. Evol. Microbiol.">
        <title>The Global Catalogue of Microorganisms (GCM) 10K type strain sequencing project: providing services to taxonomists for standard genome sequencing and annotation.</title>
        <authorList>
            <consortium name="The Broad Institute Genomics Platform"/>
            <consortium name="The Broad Institute Genome Sequencing Center for Infectious Disease"/>
            <person name="Wu L."/>
            <person name="Ma J."/>
        </authorList>
    </citation>
    <scope>NUCLEOTIDE SEQUENCE [LARGE SCALE GENOMIC DNA]</scope>
    <source>
        <strain evidence="1 2">JCM 16221</strain>
    </source>
</reference>
<name>A0ABN3G1G2_9PSEU</name>
<dbReference type="InterPro" id="IPR027417">
    <property type="entry name" value="P-loop_NTPase"/>
</dbReference>
<protein>
    <submittedName>
        <fullName evidence="1">Uncharacterized protein</fullName>
    </submittedName>
</protein>
<organism evidence="1 2">
    <name type="scientific">Saccharopolyspora halophila</name>
    <dbReference type="NCBI Taxonomy" id="405551"/>
    <lineage>
        <taxon>Bacteria</taxon>
        <taxon>Bacillati</taxon>
        <taxon>Actinomycetota</taxon>
        <taxon>Actinomycetes</taxon>
        <taxon>Pseudonocardiales</taxon>
        <taxon>Pseudonocardiaceae</taxon>
        <taxon>Saccharopolyspora</taxon>
    </lineage>
</organism>
<dbReference type="EMBL" id="BAAARA010000004">
    <property type="protein sequence ID" value="GAA2342153.1"/>
    <property type="molecule type" value="Genomic_DNA"/>
</dbReference>
<dbReference type="Proteomes" id="UP001501218">
    <property type="component" value="Unassembled WGS sequence"/>
</dbReference>
<sequence length="81" mass="8406">MATQDVRDVLGTDLGKAVIANAATQILLRQVPQAIDGIVRTFALSEGDRQFLLSAGTGQGLLSTGTQRVALRPSPPTASTT</sequence>
<gene>
    <name evidence="1" type="ORF">GCM10009854_18390</name>
</gene>
<proteinExistence type="predicted"/>
<accession>A0ABN3G1G2</accession>
<evidence type="ECO:0000313" key="1">
    <source>
        <dbReference type="EMBL" id="GAA2342153.1"/>
    </source>
</evidence>
<dbReference type="Gene3D" id="3.40.50.300">
    <property type="entry name" value="P-loop containing nucleotide triphosphate hydrolases"/>
    <property type="match status" value="1"/>
</dbReference>
<keyword evidence="2" id="KW-1185">Reference proteome</keyword>